<gene>
    <name evidence="1" type="ORF">F511_15580</name>
</gene>
<keyword evidence="2" id="KW-1185">Reference proteome</keyword>
<dbReference type="Proteomes" id="UP000250235">
    <property type="component" value="Unassembled WGS sequence"/>
</dbReference>
<dbReference type="AlphaFoldDB" id="A0A2Z7B3D1"/>
<name>A0A2Z7B3D1_9LAMI</name>
<proteinExistence type="predicted"/>
<evidence type="ECO:0000313" key="1">
    <source>
        <dbReference type="EMBL" id="KZV28500.1"/>
    </source>
</evidence>
<dbReference type="EMBL" id="KV010113">
    <property type="protein sequence ID" value="KZV28500.1"/>
    <property type="molecule type" value="Genomic_DNA"/>
</dbReference>
<accession>A0A2Z7B3D1</accession>
<reference evidence="1 2" key="1">
    <citation type="journal article" date="2015" name="Proc. Natl. Acad. Sci. U.S.A.">
        <title>The resurrection genome of Boea hygrometrica: A blueprint for survival of dehydration.</title>
        <authorList>
            <person name="Xiao L."/>
            <person name="Yang G."/>
            <person name="Zhang L."/>
            <person name="Yang X."/>
            <person name="Zhao S."/>
            <person name="Ji Z."/>
            <person name="Zhou Q."/>
            <person name="Hu M."/>
            <person name="Wang Y."/>
            <person name="Chen M."/>
            <person name="Xu Y."/>
            <person name="Jin H."/>
            <person name="Xiao X."/>
            <person name="Hu G."/>
            <person name="Bao F."/>
            <person name="Hu Y."/>
            <person name="Wan P."/>
            <person name="Li L."/>
            <person name="Deng X."/>
            <person name="Kuang T."/>
            <person name="Xiang C."/>
            <person name="Zhu J.K."/>
            <person name="Oliver M.J."/>
            <person name="He Y."/>
        </authorList>
    </citation>
    <scope>NUCLEOTIDE SEQUENCE [LARGE SCALE GENOMIC DNA]</scope>
    <source>
        <strain evidence="2">cv. XS01</strain>
    </source>
</reference>
<protein>
    <submittedName>
        <fullName evidence="1">Uncharacterized protein</fullName>
    </submittedName>
</protein>
<sequence length="213" mass="24482">MVGITDSRAGRYDRFPSWLDLQIAKLVGITDFRAGRDDRFPCWLDLHISKLCHQPLPGTSVFSRRARVDRDDQPLVVDLEDVLSSDLGTKKNISRKKLIAQRREAAISVQQLVQYKDSAVGLVFIESAVELAMETSRVESVSLFKKKKNRSWSWNDEVQQEAIVIQQLRRCARYGISCDDISLDVITISRKRSADEEKRKRRCDVVLDIQQMD</sequence>
<organism evidence="1 2">
    <name type="scientific">Dorcoceras hygrometricum</name>
    <dbReference type="NCBI Taxonomy" id="472368"/>
    <lineage>
        <taxon>Eukaryota</taxon>
        <taxon>Viridiplantae</taxon>
        <taxon>Streptophyta</taxon>
        <taxon>Embryophyta</taxon>
        <taxon>Tracheophyta</taxon>
        <taxon>Spermatophyta</taxon>
        <taxon>Magnoliopsida</taxon>
        <taxon>eudicotyledons</taxon>
        <taxon>Gunneridae</taxon>
        <taxon>Pentapetalae</taxon>
        <taxon>asterids</taxon>
        <taxon>lamiids</taxon>
        <taxon>Lamiales</taxon>
        <taxon>Gesneriaceae</taxon>
        <taxon>Didymocarpoideae</taxon>
        <taxon>Trichosporeae</taxon>
        <taxon>Loxocarpinae</taxon>
        <taxon>Dorcoceras</taxon>
    </lineage>
</organism>
<evidence type="ECO:0000313" key="2">
    <source>
        <dbReference type="Proteomes" id="UP000250235"/>
    </source>
</evidence>